<accession>A0A2T7NN72</accession>
<dbReference type="PANTHER" id="PTHR23095:SF43">
    <property type="entry name" value="PARANEOPLASTIC ANTIGEN-LIKE PROTEIN 8C"/>
    <property type="match status" value="1"/>
</dbReference>
<comment type="caution">
    <text evidence="4">The sequence shown here is derived from an EMBL/GenBank/DDBJ whole genome shotgun (WGS) entry which is preliminary data.</text>
</comment>
<gene>
    <name evidence="4" type="ORF">C0Q70_18420</name>
</gene>
<dbReference type="GO" id="GO:0003676">
    <property type="term" value="F:nucleic acid binding"/>
    <property type="evidence" value="ECO:0007669"/>
    <property type="project" value="InterPro"/>
</dbReference>
<evidence type="ECO:0000313" key="4">
    <source>
        <dbReference type="EMBL" id="PVD22602.1"/>
    </source>
</evidence>
<dbReference type="PANTHER" id="PTHR23095">
    <property type="entry name" value="PARANEOPLASTIC ANTIGEN"/>
    <property type="match status" value="1"/>
</dbReference>
<dbReference type="Gene3D" id="2.40.70.10">
    <property type="entry name" value="Acid Proteases"/>
    <property type="match status" value="1"/>
</dbReference>
<dbReference type="CDD" id="cd00303">
    <property type="entry name" value="retropepsin_like"/>
    <property type="match status" value="1"/>
</dbReference>
<evidence type="ECO:0000256" key="1">
    <source>
        <dbReference type="PROSITE-ProRule" id="PRU00047"/>
    </source>
</evidence>
<sequence>MCLWGRYTDAIVLEAVRRSLRGEAARVAMRLGPQATLNELLQIFDSIFGLVVCDQDLLGSFYTARQQAGENVTQWRCRIEDILTQALSARLIERRAYSETLRCRLWGGLRQHLKDRTAYKFEMKTDVDALFRSLRQTEQEADQGPAHKTGAGKQAAVNAAQAIPAEDWSAEVRKLSAEVQLLRRQLQQGPRNEPAAGRAPDQRPPRSRYDDDGPTCFRCGGKGHIQVGCRSTCVEVWVEGVATVALLDTGATVSTVTDTFYRQKLAHLAVLQLQEVLHIECADGQLLPYKGYIEAELRVEGAGGGADSLICLLLVVPSNRYSNSVPVLLGTNILEQLMHRAHDKHGPQFLQNTQLQPLWNRSFRCLAMWERVLRRSHNTGIRAVFAAIHHQAEQCRCHSVCRGSSVGLRAYLCHAPVGTEKRLGSTAGHHTEPGQL</sequence>
<feature type="region of interest" description="Disordered" evidence="2">
    <location>
        <begin position="186"/>
        <end position="213"/>
    </location>
</feature>
<dbReference type="Proteomes" id="UP000245119">
    <property type="component" value="Linkage Group LG11"/>
</dbReference>
<dbReference type="PROSITE" id="PS50158">
    <property type="entry name" value="ZF_CCHC"/>
    <property type="match status" value="1"/>
</dbReference>
<keyword evidence="1" id="KW-0479">Metal-binding</keyword>
<dbReference type="SUPFAM" id="SSF50630">
    <property type="entry name" value="Acid proteases"/>
    <property type="match status" value="1"/>
</dbReference>
<feature type="domain" description="CCHC-type" evidence="3">
    <location>
        <begin position="216"/>
        <end position="231"/>
    </location>
</feature>
<feature type="compositionally biased region" description="Basic and acidic residues" evidence="2">
    <location>
        <begin position="200"/>
        <end position="211"/>
    </location>
</feature>
<organism evidence="4 5">
    <name type="scientific">Pomacea canaliculata</name>
    <name type="common">Golden apple snail</name>
    <dbReference type="NCBI Taxonomy" id="400727"/>
    <lineage>
        <taxon>Eukaryota</taxon>
        <taxon>Metazoa</taxon>
        <taxon>Spiralia</taxon>
        <taxon>Lophotrochozoa</taxon>
        <taxon>Mollusca</taxon>
        <taxon>Gastropoda</taxon>
        <taxon>Caenogastropoda</taxon>
        <taxon>Architaenioglossa</taxon>
        <taxon>Ampullarioidea</taxon>
        <taxon>Ampullariidae</taxon>
        <taxon>Pomacea</taxon>
    </lineage>
</organism>
<evidence type="ECO:0000256" key="2">
    <source>
        <dbReference type="SAM" id="MobiDB-lite"/>
    </source>
</evidence>
<dbReference type="InterPro" id="IPR026523">
    <property type="entry name" value="PNMA"/>
</dbReference>
<name>A0A2T7NN72_POMCA</name>
<dbReference type="InterPro" id="IPR021109">
    <property type="entry name" value="Peptidase_aspartic_dom_sf"/>
</dbReference>
<proteinExistence type="predicted"/>
<dbReference type="AlphaFoldDB" id="A0A2T7NN72"/>
<evidence type="ECO:0000313" key="5">
    <source>
        <dbReference type="Proteomes" id="UP000245119"/>
    </source>
</evidence>
<keyword evidence="1" id="KW-0863">Zinc-finger</keyword>
<dbReference type="InterPro" id="IPR001878">
    <property type="entry name" value="Znf_CCHC"/>
</dbReference>
<dbReference type="GO" id="GO:0006508">
    <property type="term" value="P:proteolysis"/>
    <property type="evidence" value="ECO:0007669"/>
    <property type="project" value="InterPro"/>
</dbReference>
<keyword evidence="5" id="KW-1185">Reference proteome</keyword>
<dbReference type="EMBL" id="PZQS01000011">
    <property type="protein sequence ID" value="PVD22602.1"/>
    <property type="molecule type" value="Genomic_DNA"/>
</dbReference>
<evidence type="ECO:0000259" key="3">
    <source>
        <dbReference type="PROSITE" id="PS50158"/>
    </source>
</evidence>
<reference evidence="4 5" key="1">
    <citation type="submission" date="2018-04" db="EMBL/GenBank/DDBJ databases">
        <title>The genome of golden apple snail Pomacea canaliculata provides insight into stress tolerance and invasive adaptation.</title>
        <authorList>
            <person name="Liu C."/>
            <person name="Liu B."/>
            <person name="Ren Y."/>
            <person name="Zhang Y."/>
            <person name="Wang H."/>
            <person name="Li S."/>
            <person name="Jiang F."/>
            <person name="Yin L."/>
            <person name="Zhang G."/>
            <person name="Qian W."/>
            <person name="Fan W."/>
        </authorList>
    </citation>
    <scope>NUCLEOTIDE SEQUENCE [LARGE SCALE GENOMIC DNA]</scope>
    <source>
        <strain evidence="4">SZHN2017</strain>
        <tissue evidence="4">Muscle</tissue>
    </source>
</reference>
<dbReference type="GO" id="GO:0008270">
    <property type="term" value="F:zinc ion binding"/>
    <property type="evidence" value="ECO:0007669"/>
    <property type="project" value="UniProtKB-KW"/>
</dbReference>
<dbReference type="OrthoDB" id="6159874at2759"/>
<keyword evidence="1" id="KW-0862">Zinc</keyword>
<dbReference type="PROSITE" id="PS00141">
    <property type="entry name" value="ASP_PROTEASE"/>
    <property type="match status" value="1"/>
</dbReference>
<protein>
    <recommendedName>
        <fullName evidence="3">CCHC-type domain-containing protein</fullName>
    </recommendedName>
</protein>
<dbReference type="InterPro" id="IPR001969">
    <property type="entry name" value="Aspartic_peptidase_AS"/>
</dbReference>
<dbReference type="GO" id="GO:0004190">
    <property type="term" value="F:aspartic-type endopeptidase activity"/>
    <property type="evidence" value="ECO:0007669"/>
    <property type="project" value="InterPro"/>
</dbReference>